<evidence type="ECO:0000256" key="1">
    <source>
        <dbReference type="ARBA" id="ARBA00023015"/>
    </source>
</evidence>
<accession>A0A927MVI8</accession>
<dbReference type="Gene3D" id="1.10.260.40">
    <property type="entry name" value="lambda repressor-like DNA-binding domains"/>
    <property type="match status" value="1"/>
</dbReference>
<evidence type="ECO:0000256" key="3">
    <source>
        <dbReference type="ARBA" id="ARBA00023163"/>
    </source>
</evidence>
<gene>
    <name evidence="5" type="ORF">HEB94_004237</name>
</gene>
<evidence type="ECO:0000256" key="2">
    <source>
        <dbReference type="ARBA" id="ARBA00023125"/>
    </source>
</evidence>
<keyword evidence="6" id="KW-1185">Reference proteome</keyword>
<dbReference type="InterPro" id="IPR046335">
    <property type="entry name" value="LacI/GalR-like_sensor"/>
</dbReference>
<organism evidence="5 6">
    <name type="scientific">Actinopolymorpha pittospori</name>
    <dbReference type="NCBI Taxonomy" id="648752"/>
    <lineage>
        <taxon>Bacteria</taxon>
        <taxon>Bacillati</taxon>
        <taxon>Actinomycetota</taxon>
        <taxon>Actinomycetes</taxon>
        <taxon>Propionibacteriales</taxon>
        <taxon>Actinopolymorphaceae</taxon>
        <taxon>Actinopolymorpha</taxon>
    </lineage>
</organism>
<dbReference type="SUPFAM" id="SSF47413">
    <property type="entry name" value="lambda repressor-like DNA-binding domains"/>
    <property type="match status" value="1"/>
</dbReference>
<dbReference type="Gene3D" id="3.40.50.2300">
    <property type="match status" value="2"/>
</dbReference>
<dbReference type="GO" id="GO:0000976">
    <property type="term" value="F:transcription cis-regulatory region binding"/>
    <property type="evidence" value="ECO:0007669"/>
    <property type="project" value="TreeGrafter"/>
</dbReference>
<comment type="caution">
    <text evidence="5">The sequence shown here is derived from an EMBL/GenBank/DDBJ whole genome shotgun (WGS) entry which is preliminary data.</text>
</comment>
<dbReference type="GO" id="GO:0003700">
    <property type="term" value="F:DNA-binding transcription factor activity"/>
    <property type="evidence" value="ECO:0007669"/>
    <property type="project" value="TreeGrafter"/>
</dbReference>
<dbReference type="CDD" id="cd06267">
    <property type="entry name" value="PBP1_LacI_sugar_binding-like"/>
    <property type="match status" value="1"/>
</dbReference>
<evidence type="ECO:0000313" key="6">
    <source>
        <dbReference type="Proteomes" id="UP000638648"/>
    </source>
</evidence>
<name>A0A927MVI8_9ACTN</name>
<dbReference type="Proteomes" id="UP000638648">
    <property type="component" value="Unassembled WGS sequence"/>
</dbReference>
<dbReference type="AlphaFoldDB" id="A0A927MVI8"/>
<dbReference type="RefSeq" id="WP_192751346.1">
    <property type="nucleotide sequence ID" value="NZ_BAABJL010000197.1"/>
</dbReference>
<dbReference type="CDD" id="cd01392">
    <property type="entry name" value="HTH_LacI"/>
    <property type="match status" value="1"/>
</dbReference>
<keyword evidence="3" id="KW-0804">Transcription</keyword>
<dbReference type="EMBL" id="JADBEM010000001">
    <property type="protein sequence ID" value="MBE1607389.1"/>
    <property type="molecule type" value="Genomic_DNA"/>
</dbReference>
<dbReference type="SUPFAM" id="SSF53822">
    <property type="entry name" value="Periplasmic binding protein-like I"/>
    <property type="match status" value="1"/>
</dbReference>
<evidence type="ECO:0000313" key="5">
    <source>
        <dbReference type="EMBL" id="MBE1607389.1"/>
    </source>
</evidence>
<dbReference type="PANTHER" id="PTHR30146:SF109">
    <property type="entry name" value="HTH-TYPE TRANSCRIPTIONAL REGULATOR GALS"/>
    <property type="match status" value="1"/>
</dbReference>
<sequence>MDTARSTPRRRPTLRDVAAAAGVDLSTASRLLRNHTDGYRRDTVDRVVRVAAELGYRPNTQARALRLRRQQAIAMLVPDLDNFGFTEVLRGIQDICEEEGFTLLLSEVRAGPHSPRHDPANLAGRVDGALVAFATVDDPQVGQWLHQLDLPTVMVQRGAPDALACVVLDEEGNAGLMVEHLAGLGHRRIGHVSGSLTTDTALRRQQGFDDAMGARGLPIPPAWTADSGFTFAGGHAATLAIMSRREDQRPTALAVDSLVSALGCLTALRELDLRVPDDVSVITIDEHVMAAQTTPPLTTIKVPQRKLGHRAARMLLDVIEGGTGDRVVIDGPTEIIVRQSTAPYRRDPSERLPSRR</sequence>
<dbReference type="InterPro" id="IPR000843">
    <property type="entry name" value="HTH_LacI"/>
</dbReference>
<dbReference type="PROSITE" id="PS50932">
    <property type="entry name" value="HTH_LACI_2"/>
    <property type="match status" value="1"/>
</dbReference>
<evidence type="ECO:0000259" key="4">
    <source>
        <dbReference type="PROSITE" id="PS50932"/>
    </source>
</evidence>
<dbReference type="InterPro" id="IPR028082">
    <property type="entry name" value="Peripla_BP_I"/>
</dbReference>
<feature type="domain" description="HTH lacI-type" evidence="4">
    <location>
        <begin position="12"/>
        <end position="67"/>
    </location>
</feature>
<dbReference type="SMART" id="SM00354">
    <property type="entry name" value="HTH_LACI"/>
    <property type="match status" value="1"/>
</dbReference>
<reference evidence="5" key="1">
    <citation type="submission" date="2020-10" db="EMBL/GenBank/DDBJ databases">
        <title>Sequencing the genomes of 1000 actinobacteria strains.</title>
        <authorList>
            <person name="Klenk H.-P."/>
        </authorList>
    </citation>
    <scope>NUCLEOTIDE SEQUENCE</scope>
    <source>
        <strain evidence="5">DSM 45354</strain>
    </source>
</reference>
<dbReference type="Pfam" id="PF00356">
    <property type="entry name" value="LacI"/>
    <property type="match status" value="1"/>
</dbReference>
<dbReference type="PANTHER" id="PTHR30146">
    <property type="entry name" value="LACI-RELATED TRANSCRIPTIONAL REPRESSOR"/>
    <property type="match status" value="1"/>
</dbReference>
<dbReference type="InterPro" id="IPR010982">
    <property type="entry name" value="Lambda_DNA-bd_dom_sf"/>
</dbReference>
<keyword evidence="1" id="KW-0805">Transcription regulation</keyword>
<proteinExistence type="predicted"/>
<protein>
    <submittedName>
        <fullName evidence="5">DNA-binding LacI/PurR family transcriptional regulator</fullName>
    </submittedName>
</protein>
<dbReference type="Pfam" id="PF13377">
    <property type="entry name" value="Peripla_BP_3"/>
    <property type="match status" value="1"/>
</dbReference>
<keyword evidence="2 5" id="KW-0238">DNA-binding</keyword>